<feature type="compositionally biased region" description="Polar residues" evidence="1">
    <location>
        <begin position="189"/>
        <end position="201"/>
    </location>
</feature>
<proteinExistence type="predicted"/>
<evidence type="ECO:0000313" key="2">
    <source>
        <dbReference type="EMBL" id="EFO91122.1"/>
    </source>
</evidence>
<feature type="region of interest" description="Disordered" evidence="1">
    <location>
        <begin position="78"/>
        <end position="238"/>
    </location>
</feature>
<feature type="compositionally biased region" description="Basic residues" evidence="1">
    <location>
        <begin position="227"/>
        <end position="238"/>
    </location>
</feature>
<feature type="compositionally biased region" description="Basic residues" evidence="1">
    <location>
        <begin position="99"/>
        <end position="120"/>
    </location>
</feature>
<sequence length="238" mass="25947">MRARRDQSSRESDQCELTKTQLDYLLELTNQMNIEIKFLVVFLKTDIPTPNISLTNVAWKDGLNELWEVGSDVDDIQLDPDFVLNPDSVTEDEASQRSGKSKSSSKSKSKESKKSHKSHKDKKDGDLKTPKLDAASVPSTSGLPSVSAPAPTVPAAENLNASETKKNKSKSKSRESFSEPRESSTSSSVQPDQQPSTSGLPSVSGPGTRFYHLAPTAPAAKKPNASKTKKRQSKSKED</sequence>
<dbReference type="OrthoDB" id="5909499at2759"/>
<dbReference type="AlphaFoldDB" id="E3NAF2"/>
<keyword evidence="3" id="KW-1185">Reference proteome</keyword>
<feature type="compositionally biased region" description="Low complexity" evidence="1">
    <location>
        <begin position="144"/>
        <end position="156"/>
    </location>
</feature>
<feature type="compositionally biased region" description="Basic and acidic residues" evidence="1">
    <location>
        <begin position="121"/>
        <end position="131"/>
    </location>
</feature>
<dbReference type="InParanoid" id="E3NAF2"/>
<evidence type="ECO:0000313" key="3">
    <source>
        <dbReference type="Proteomes" id="UP000008281"/>
    </source>
</evidence>
<dbReference type="EMBL" id="DS268575">
    <property type="protein sequence ID" value="EFO91122.1"/>
    <property type="molecule type" value="Genomic_DNA"/>
</dbReference>
<organism evidence="3">
    <name type="scientific">Caenorhabditis remanei</name>
    <name type="common">Caenorhabditis vulgaris</name>
    <dbReference type="NCBI Taxonomy" id="31234"/>
    <lineage>
        <taxon>Eukaryota</taxon>
        <taxon>Metazoa</taxon>
        <taxon>Ecdysozoa</taxon>
        <taxon>Nematoda</taxon>
        <taxon>Chromadorea</taxon>
        <taxon>Rhabditida</taxon>
        <taxon>Rhabditina</taxon>
        <taxon>Rhabditomorpha</taxon>
        <taxon>Rhabditoidea</taxon>
        <taxon>Rhabditidae</taxon>
        <taxon>Peloderinae</taxon>
        <taxon>Caenorhabditis</taxon>
    </lineage>
</organism>
<evidence type="ECO:0000256" key="1">
    <source>
        <dbReference type="SAM" id="MobiDB-lite"/>
    </source>
</evidence>
<protein>
    <submittedName>
        <fullName evidence="2">Uncharacterized protein</fullName>
    </submittedName>
</protein>
<gene>
    <name evidence="2" type="ORF">CRE_30395</name>
</gene>
<feature type="compositionally biased region" description="Basic and acidic residues" evidence="1">
    <location>
        <begin position="172"/>
        <end position="182"/>
    </location>
</feature>
<accession>E3NAF2</accession>
<reference evidence="2" key="1">
    <citation type="submission" date="2007-07" db="EMBL/GenBank/DDBJ databases">
        <title>PCAP assembly of the Caenorhabditis remanei genome.</title>
        <authorList>
            <consortium name="The Caenorhabditis remanei Sequencing Consortium"/>
            <person name="Wilson R.K."/>
        </authorList>
    </citation>
    <scope>NUCLEOTIDE SEQUENCE [LARGE SCALE GENOMIC DNA]</scope>
    <source>
        <strain evidence="2">PB4641</strain>
    </source>
</reference>
<dbReference type="Proteomes" id="UP000008281">
    <property type="component" value="Unassembled WGS sequence"/>
</dbReference>
<name>E3NAF2_CAERE</name>
<feature type="compositionally biased region" description="Low complexity" evidence="1">
    <location>
        <begin position="214"/>
        <end position="226"/>
    </location>
</feature>
<dbReference type="HOGENOM" id="CLU_1166770_0_0_1"/>